<dbReference type="Pfam" id="PF01490">
    <property type="entry name" value="Aa_trans"/>
    <property type="match status" value="1"/>
</dbReference>
<evidence type="ECO:0000256" key="5">
    <source>
        <dbReference type="SAM" id="Phobius"/>
    </source>
</evidence>
<dbReference type="Gene3D" id="1.20.1740.10">
    <property type="entry name" value="Amino acid/polyamine transporter I"/>
    <property type="match status" value="1"/>
</dbReference>
<dbReference type="OrthoDB" id="1684102at2759"/>
<dbReference type="GO" id="GO:0005774">
    <property type="term" value="C:vacuolar membrane"/>
    <property type="evidence" value="ECO:0007669"/>
    <property type="project" value="TreeGrafter"/>
</dbReference>
<feature type="transmembrane region" description="Helical" evidence="5">
    <location>
        <begin position="373"/>
        <end position="394"/>
    </location>
</feature>
<name>A0A8K0DDR9_IGNLU</name>
<feature type="domain" description="Amino acid transporter transmembrane" evidence="6">
    <location>
        <begin position="54"/>
        <end position="458"/>
    </location>
</feature>
<evidence type="ECO:0000313" key="7">
    <source>
        <dbReference type="EMBL" id="KAF2901383.1"/>
    </source>
</evidence>
<feature type="transmembrane region" description="Helical" evidence="5">
    <location>
        <begin position="255"/>
        <end position="273"/>
    </location>
</feature>
<feature type="transmembrane region" description="Helical" evidence="5">
    <location>
        <begin position="329"/>
        <end position="352"/>
    </location>
</feature>
<dbReference type="PANTHER" id="PTHR22950:SF494">
    <property type="entry name" value="GH04538P"/>
    <property type="match status" value="1"/>
</dbReference>
<feature type="transmembrane region" description="Helical" evidence="5">
    <location>
        <begin position="400"/>
        <end position="420"/>
    </location>
</feature>
<sequence>MSTEKHNNFPSTFTLDNFSSTTKLASNEVKRPSDSKESISEKEYNPFDHRIPSHPTSITGSLIHLLKSSLGTGILAMPNAFKNGGLLFGFIGTIVVGFLCTYCVHILVKTSHEICKRSRIPSLGFAETSGAAFEYGPKPLRKFSKAAKIFVDVALVITYYMGNCVYIVFIAESLKQLFDYWFPDSEFSKHVWMAMIMCPLLLTAQVRELKHLVPFSLLANVFMVISFAITLYYMFDKIPDPAERDLFSSFGQLPMFFSTVIFAMEGIGVVMPVENNMERPQYFLGCPGVLNTAMSIVVILYGTIGFFGYLKYGDKTEGSVTLNLPVKEIKAQIVKLLIALSVFFTYNLQLYVPMDIIWRKLVSARVDGATKKQIAQITMRCLFVGGTVAVAAAVPDLEPIIGLVGSICFSTLGLLVPSVVETVFCWDGGLGFLKWRLFKNIFLSVFAIFALVSGTAQSLTTLIENTKRG</sequence>
<gene>
    <name evidence="7" type="ORF">ILUMI_04803</name>
</gene>
<comment type="subcellular location">
    <subcellularLocation>
        <location evidence="1">Membrane</location>
        <topology evidence="1">Multi-pass membrane protein</topology>
    </subcellularLocation>
</comment>
<dbReference type="InterPro" id="IPR013057">
    <property type="entry name" value="AA_transpt_TM"/>
</dbReference>
<evidence type="ECO:0000256" key="1">
    <source>
        <dbReference type="ARBA" id="ARBA00004141"/>
    </source>
</evidence>
<dbReference type="GO" id="GO:0015179">
    <property type="term" value="F:L-amino acid transmembrane transporter activity"/>
    <property type="evidence" value="ECO:0007669"/>
    <property type="project" value="TreeGrafter"/>
</dbReference>
<keyword evidence="4 5" id="KW-0472">Membrane</keyword>
<proteinExistence type="predicted"/>
<keyword evidence="3 5" id="KW-1133">Transmembrane helix</keyword>
<dbReference type="AlphaFoldDB" id="A0A8K0DDR9"/>
<feature type="transmembrane region" description="Helical" evidence="5">
    <location>
        <begin position="86"/>
        <end position="108"/>
    </location>
</feature>
<dbReference type="Proteomes" id="UP000801492">
    <property type="component" value="Unassembled WGS sequence"/>
</dbReference>
<evidence type="ECO:0000256" key="3">
    <source>
        <dbReference type="ARBA" id="ARBA00022989"/>
    </source>
</evidence>
<keyword evidence="2 5" id="KW-0812">Transmembrane</keyword>
<comment type="caution">
    <text evidence="7">The sequence shown here is derived from an EMBL/GenBank/DDBJ whole genome shotgun (WGS) entry which is preliminary data.</text>
</comment>
<organism evidence="7 8">
    <name type="scientific">Ignelater luminosus</name>
    <name type="common">Cucubano</name>
    <name type="synonym">Pyrophorus luminosus</name>
    <dbReference type="NCBI Taxonomy" id="2038154"/>
    <lineage>
        <taxon>Eukaryota</taxon>
        <taxon>Metazoa</taxon>
        <taxon>Ecdysozoa</taxon>
        <taxon>Arthropoda</taxon>
        <taxon>Hexapoda</taxon>
        <taxon>Insecta</taxon>
        <taxon>Pterygota</taxon>
        <taxon>Neoptera</taxon>
        <taxon>Endopterygota</taxon>
        <taxon>Coleoptera</taxon>
        <taxon>Polyphaga</taxon>
        <taxon>Elateriformia</taxon>
        <taxon>Elateroidea</taxon>
        <taxon>Elateridae</taxon>
        <taxon>Agrypninae</taxon>
        <taxon>Pyrophorini</taxon>
        <taxon>Ignelater</taxon>
    </lineage>
</organism>
<evidence type="ECO:0000256" key="2">
    <source>
        <dbReference type="ARBA" id="ARBA00022692"/>
    </source>
</evidence>
<accession>A0A8K0DDR9</accession>
<dbReference type="PANTHER" id="PTHR22950">
    <property type="entry name" value="AMINO ACID TRANSPORTER"/>
    <property type="match status" value="1"/>
</dbReference>
<dbReference type="EMBL" id="VTPC01001673">
    <property type="protein sequence ID" value="KAF2901383.1"/>
    <property type="molecule type" value="Genomic_DNA"/>
</dbReference>
<evidence type="ECO:0000256" key="4">
    <source>
        <dbReference type="ARBA" id="ARBA00023136"/>
    </source>
</evidence>
<reference evidence="7" key="1">
    <citation type="submission" date="2019-08" db="EMBL/GenBank/DDBJ databases">
        <title>The genome of the North American firefly Photinus pyralis.</title>
        <authorList>
            <consortium name="Photinus pyralis genome working group"/>
            <person name="Fallon T.R."/>
            <person name="Sander Lower S.E."/>
            <person name="Weng J.-K."/>
        </authorList>
    </citation>
    <scope>NUCLEOTIDE SEQUENCE</scope>
    <source>
        <strain evidence="7">TRF0915ILg1</strain>
        <tissue evidence="7">Whole body</tissue>
    </source>
</reference>
<keyword evidence="8" id="KW-1185">Reference proteome</keyword>
<feature type="transmembrane region" description="Helical" evidence="5">
    <location>
        <begin position="282"/>
        <end position="309"/>
    </location>
</feature>
<protein>
    <recommendedName>
        <fullName evidence="6">Amino acid transporter transmembrane domain-containing protein</fullName>
    </recommendedName>
</protein>
<evidence type="ECO:0000259" key="6">
    <source>
        <dbReference type="Pfam" id="PF01490"/>
    </source>
</evidence>
<feature type="transmembrane region" description="Helical" evidence="5">
    <location>
        <begin position="213"/>
        <end position="235"/>
    </location>
</feature>
<evidence type="ECO:0000313" key="8">
    <source>
        <dbReference type="Proteomes" id="UP000801492"/>
    </source>
</evidence>
<feature type="transmembrane region" description="Helical" evidence="5">
    <location>
        <begin position="149"/>
        <end position="170"/>
    </location>
</feature>
<feature type="transmembrane region" description="Helical" evidence="5">
    <location>
        <begin position="441"/>
        <end position="463"/>
    </location>
</feature>